<evidence type="ECO:0000313" key="3">
    <source>
        <dbReference type="Proteomes" id="UP001222027"/>
    </source>
</evidence>
<feature type="compositionally biased region" description="Basic and acidic residues" evidence="1">
    <location>
        <begin position="8"/>
        <end position="27"/>
    </location>
</feature>
<organism evidence="2 3">
    <name type="scientific">Ensete ventricosum</name>
    <name type="common">Abyssinian banana</name>
    <name type="synonym">Musa ensete</name>
    <dbReference type="NCBI Taxonomy" id="4639"/>
    <lineage>
        <taxon>Eukaryota</taxon>
        <taxon>Viridiplantae</taxon>
        <taxon>Streptophyta</taxon>
        <taxon>Embryophyta</taxon>
        <taxon>Tracheophyta</taxon>
        <taxon>Spermatophyta</taxon>
        <taxon>Magnoliopsida</taxon>
        <taxon>Liliopsida</taxon>
        <taxon>Zingiberales</taxon>
        <taxon>Musaceae</taxon>
        <taxon>Ensete</taxon>
    </lineage>
</organism>
<comment type="caution">
    <text evidence="2">The sequence shown here is derived from an EMBL/GenBank/DDBJ whole genome shotgun (WGS) entry which is preliminary data.</text>
</comment>
<proteinExistence type="predicted"/>
<reference evidence="2 3" key="1">
    <citation type="submission" date="2022-12" db="EMBL/GenBank/DDBJ databases">
        <title>Chromosome-scale assembly of the Ensete ventricosum genome.</title>
        <authorList>
            <person name="Dussert Y."/>
            <person name="Stocks J."/>
            <person name="Wendawek A."/>
            <person name="Woldeyes F."/>
            <person name="Nichols R.A."/>
            <person name="Borrell J.S."/>
        </authorList>
    </citation>
    <scope>NUCLEOTIDE SEQUENCE [LARGE SCALE GENOMIC DNA]</scope>
    <source>
        <strain evidence="3">cv. Maze</strain>
        <tissue evidence="2">Seeds</tissue>
    </source>
</reference>
<name>A0AAV8QPV9_ENSVE</name>
<dbReference type="EMBL" id="JAQQAF010000006">
    <property type="protein sequence ID" value="KAJ8480300.1"/>
    <property type="molecule type" value="Genomic_DNA"/>
</dbReference>
<keyword evidence="3" id="KW-1185">Reference proteome</keyword>
<sequence>MVKPNCGLRDKHFDRQFRSNDDTDHRRISTVRWATNEDPSRSREDRSQGNGCRRSPPSAGFAKAGKLDASTIEGPLRHQWLLTAWSEGHEPCLAKDRRVGSPRDGAFVAAWEGAPRHGGGLGVHVASS</sequence>
<evidence type="ECO:0000313" key="2">
    <source>
        <dbReference type="EMBL" id="KAJ8480300.1"/>
    </source>
</evidence>
<dbReference type="AlphaFoldDB" id="A0AAV8QPV9"/>
<protein>
    <submittedName>
        <fullName evidence="2">Uncharacterized protein</fullName>
    </submittedName>
</protein>
<evidence type="ECO:0000256" key="1">
    <source>
        <dbReference type="SAM" id="MobiDB-lite"/>
    </source>
</evidence>
<accession>A0AAV8QPV9</accession>
<feature type="region of interest" description="Disordered" evidence="1">
    <location>
        <begin position="1"/>
        <end position="67"/>
    </location>
</feature>
<feature type="compositionally biased region" description="Basic and acidic residues" evidence="1">
    <location>
        <begin position="38"/>
        <end position="47"/>
    </location>
</feature>
<gene>
    <name evidence="2" type="ORF">OPV22_024027</name>
</gene>
<dbReference type="Proteomes" id="UP001222027">
    <property type="component" value="Unassembled WGS sequence"/>
</dbReference>